<evidence type="ECO:0000313" key="13">
    <source>
        <dbReference type="Ensembl" id="ENSPLOP00000001080.1"/>
    </source>
</evidence>
<dbReference type="PANTHER" id="PTHR16717">
    <property type="entry name" value="CYTOCHROME C OXIDASE POLYPEPTIDE VIII"/>
    <property type="match status" value="1"/>
</dbReference>
<evidence type="ECO:0000313" key="14">
    <source>
        <dbReference type="Proteomes" id="UP000694399"/>
    </source>
</evidence>
<evidence type="ECO:0000256" key="6">
    <source>
        <dbReference type="ARBA" id="ARBA00022843"/>
    </source>
</evidence>
<dbReference type="Pfam" id="PF02285">
    <property type="entry name" value="COX8"/>
    <property type="match status" value="1"/>
</dbReference>
<dbReference type="UniPathway" id="UPA00705"/>
<keyword evidence="5 12" id="KW-0999">Mitochondrion inner membrane</keyword>
<dbReference type="Proteomes" id="UP000694399">
    <property type="component" value="Chromosome B1"/>
</dbReference>
<comment type="subunit">
    <text evidence="12">Component of the cytochrome c oxidase (complex IV, CIV), a multisubunit enzyme composed of 14 subunits. The complex is composed of a catalytic core of 3 subunits MT-CO1, MT-CO2 and MT-CO3, encoded in the mitochondrial DNA, and 11 supernumerary subunits COX4I, COX5A, COX5B, COX6A, COX6B, COX6C, COX7A, COX7B, COX7C, COX8 and NDUFA4, which are encoded in the nuclear genome. The complex exists as a monomer or a dimer and forms supercomplexes (SCs) in the inner mitochondrial membrane with NADH-ubiquinone oxidoreductase (complex I, CI) and ubiquinol-cytochrome c oxidoreductase (cytochrome b-c1 complex, complex III, CIII), resulting in different assemblies (supercomplex SCI(1)III(2)IV(1) and megacomplex MCI(2)III(2)IV(2)).</text>
</comment>
<keyword evidence="9 12" id="KW-0496">Mitochondrion</keyword>
<evidence type="ECO:0000256" key="8">
    <source>
        <dbReference type="ARBA" id="ARBA00022989"/>
    </source>
</evidence>
<evidence type="ECO:0000256" key="1">
    <source>
        <dbReference type="ARBA" id="ARBA00004434"/>
    </source>
</evidence>
<keyword evidence="8 12" id="KW-1133">Transmembrane helix</keyword>
<comment type="subunit">
    <text evidence="11">Component of the cytochrome c oxidase (complex IV, CIV), a multisubunit enzyme composed of 14 subunits. The complex is composed of a catalytic core of 3 subunits MT-CO1, MT-CO2 and MT-CO3, encoded in the mitochondrial DNA, and 11 supernumerary subunits COX4I1 (or COX4I2), COX5A, COX5B, COX6A2 (or COX6A1), COX6B1 (or COX6B2), COX6C, COX7A1 (or COX7A2), COX7B, COX7C, COX8B and NDUFA4, which are encoded in the nuclear genome. The complex exists as a monomer or a dimer and forms supercomplexes (SCs) in the inner mitochondrial membrane with NADH-ubiquinone oxidoreductase (complex I, CI) and ubiquinol-cytochrome c oxidoreductase (cytochrome b-c1 complex, complex III, CIII), resulting in different assemblies (supercomplex SCI(1)III(2)IV(1) and megacomplex MCI(2)III(2)IV(2)).</text>
</comment>
<comment type="similarity">
    <text evidence="3 12">Belongs to the cytochrome c oxidase VIII family.</text>
</comment>
<keyword evidence="4 12" id="KW-0812">Transmembrane</keyword>
<dbReference type="GeneTree" id="ENSGT00940000166485"/>
<dbReference type="GO" id="GO:0006123">
    <property type="term" value="P:mitochondrial electron transport, cytochrome c to oxygen"/>
    <property type="evidence" value="ECO:0007669"/>
    <property type="project" value="UniProtKB-UniRule"/>
</dbReference>
<reference evidence="13" key="2">
    <citation type="submission" date="2025-08" db="UniProtKB">
        <authorList>
            <consortium name="Ensembl"/>
        </authorList>
    </citation>
    <scope>IDENTIFICATION</scope>
</reference>
<dbReference type="GO" id="GO:0005743">
    <property type="term" value="C:mitochondrial inner membrane"/>
    <property type="evidence" value="ECO:0007669"/>
    <property type="project" value="UniProtKB-SubCell"/>
</dbReference>
<reference evidence="13" key="3">
    <citation type="submission" date="2025-09" db="UniProtKB">
        <authorList>
            <consortium name="Ensembl"/>
        </authorList>
    </citation>
    <scope>IDENTIFICATION</scope>
</reference>
<dbReference type="SUPFAM" id="SSF81431">
    <property type="entry name" value="Mitochondrial cytochrome c oxidase subunit VIIIb (aka IX)"/>
    <property type="match status" value="1"/>
</dbReference>
<dbReference type="GO" id="GO:0045277">
    <property type="term" value="C:respiratory chain complex IV"/>
    <property type="evidence" value="ECO:0007669"/>
    <property type="project" value="UniProtKB-UniRule"/>
</dbReference>
<comment type="function">
    <text evidence="12">Component of the cytochrome c oxidase, the last enzyme in the mitochondrial electron transport chain which drives oxidative phosphorylation. The respiratory chain contains 3 multisubunit complexes succinate dehydrogenase (complex II, CII), ubiquinol-cytochrome c oxidoreductase (cytochrome b-c1 complex, complex III, CIII) and cytochrome c oxidase (complex IV, CIV), that cooperate to transfer electrons derived from NADH and succinate to molecular oxygen, creating an electrochemical gradient over the inner membrane that drives transmembrane transport and the ATP synthase. Cytochrome c oxidase is the component of the respiratory chain that catalyzes the reduction of oxygen to water. Electrons originating from reduced cytochrome c in the intermembrane space (IMS) are transferred via the dinuclear copper A center (CU(A)) of subunit 2 and heme A of subunit 1 to the active site in subunit 1, a binuclear center (BNC) formed by heme A3 and copper B (CU(B)). The BNC reduces molecular oxygen to 2 water molecules using 4 electrons from cytochrome c in the IMS and 4 protons from the mitochondrial matrix.</text>
</comment>
<comment type="subcellular location">
    <subcellularLocation>
        <location evidence="1 12">Mitochondrion inner membrane</location>
        <topology evidence="1 12">Single-pass membrane protein</topology>
    </subcellularLocation>
</comment>
<evidence type="ECO:0000256" key="12">
    <source>
        <dbReference type="RuleBase" id="RU368101"/>
    </source>
</evidence>
<keyword evidence="14" id="KW-1185">Reference proteome</keyword>
<protein>
    <recommendedName>
        <fullName evidence="12">Cytochrome c oxidase subunit 8</fullName>
    </recommendedName>
    <alternativeName>
        <fullName evidence="12">Cytochrome c oxidase polypeptide VIII</fullName>
    </alternativeName>
</protein>
<dbReference type="Ensembl" id="ENSPLOT00000001170.1">
    <property type="protein sequence ID" value="ENSPLOP00000001080.1"/>
    <property type="gene ID" value="ENSPLOG00000000810.1"/>
</dbReference>
<evidence type="ECO:0000256" key="4">
    <source>
        <dbReference type="ARBA" id="ARBA00022692"/>
    </source>
</evidence>
<reference evidence="13" key="1">
    <citation type="journal article" date="2019" name="bioRxiv">
        <title>Long live the king: chromosome-level assembly of the lion (Panthera leo) using linked-read, Hi-C, and long read data.</title>
        <authorList>
            <person name="Armstrong E.E."/>
            <person name="Taylor R.W."/>
            <person name="Miller D.E."/>
            <person name="Kaelin C."/>
            <person name="Barsh G."/>
            <person name="Hadly E.A."/>
            <person name="Petrov D."/>
        </authorList>
    </citation>
    <scope>NUCLEOTIDE SEQUENCE [LARGE SCALE GENOMIC DNA]</scope>
</reference>
<dbReference type="FunFam" id="4.10.81.10:FF:000001">
    <property type="entry name" value="Cytochrome c oxidase subunit 8B, mitochondrial"/>
    <property type="match status" value="1"/>
</dbReference>
<feature type="transmembrane region" description="Helical" evidence="12">
    <location>
        <begin position="45"/>
        <end position="64"/>
    </location>
</feature>
<proteinExistence type="inferred from homology"/>
<dbReference type="PANTHER" id="PTHR16717:SF1">
    <property type="entry name" value="CYTOCHROME C OXIDASE SUBUNIT 8A, MITOCHONDRIAL"/>
    <property type="match status" value="1"/>
</dbReference>
<name>A0A8C8WBI2_PANLE</name>
<keyword evidence="10 12" id="KW-0472">Membrane</keyword>
<evidence type="ECO:0000256" key="2">
    <source>
        <dbReference type="ARBA" id="ARBA00004673"/>
    </source>
</evidence>
<sequence length="74" mass="8195">VSVCLSLLLPSSCSGPNRPNPVAPGAADAQIYSKPSWEELRTMDVAIGLTSCFLCFLLPWGWVLSHLENYKKWE</sequence>
<keyword evidence="6" id="KW-0832">Ubl conjugation</keyword>
<evidence type="ECO:0000256" key="5">
    <source>
        <dbReference type="ARBA" id="ARBA00022792"/>
    </source>
</evidence>
<dbReference type="InterPro" id="IPR036548">
    <property type="entry name" value="Cyt_c_oxidase_su8_sf"/>
</dbReference>
<accession>A0A8C8WBI2</accession>
<dbReference type="InterPro" id="IPR003205">
    <property type="entry name" value="Cyt_c_oxidase_su8"/>
</dbReference>
<dbReference type="AlphaFoldDB" id="A0A8C8WBI2"/>
<evidence type="ECO:0000256" key="11">
    <source>
        <dbReference type="ARBA" id="ARBA00062122"/>
    </source>
</evidence>
<comment type="pathway">
    <text evidence="2 12">Energy metabolism; oxidative phosphorylation.</text>
</comment>
<evidence type="ECO:0000256" key="9">
    <source>
        <dbReference type="ARBA" id="ARBA00023128"/>
    </source>
</evidence>
<dbReference type="Gene3D" id="4.10.81.10">
    <property type="entry name" value="Cytochrome c oxidase, subunit 8"/>
    <property type="match status" value="1"/>
</dbReference>
<organism evidence="13 14">
    <name type="scientific">Panthera leo</name>
    <name type="common">Lion</name>
    <dbReference type="NCBI Taxonomy" id="9689"/>
    <lineage>
        <taxon>Eukaryota</taxon>
        <taxon>Metazoa</taxon>
        <taxon>Chordata</taxon>
        <taxon>Craniata</taxon>
        <taxon>Vertebrata</taxon>
        <taxon>Euteleostomi</taxon>
        <taxon>Mammalia</taxon>
        <taxon>Eutheria</taxon>
        <taxon>Laurasiatheria</taxon>
        <taxon>Carnivora</taxon>
        <taxon>Feliformia</taxon>
        <taxon>Felidae</taxon>
        <taxon>Pantherinae</taxon>
        <taxon>Panthera</taxon>
    </lineage>
</organism>
<evidence type="ECO:0000256" key="3">
    <source>
        <dbReference type="ARBA" id="ARBA00010117"/>
    </source>
</evidence>
<keyword evidence="7 12" id="KW-0809">Transit peptide</keyword>
<evidence type="ECO:0000256" key="7">
    <source>
        <dbReference type="ARBA" id="ARBA00022946"/>
    </source>
</evidence>
<evidence type="ECO:0000256" key="10">
    <source>
        <dbReference type="ARBA" id="ARBA00023136"/>
    </source>
</evidence>
<dbReference type="OMA" id="WGWVLSH"/>